<organism evidence="1 2">
    <name type="scientific">Novosphingobium indicum</name>
    <dbReference type="NCBI Taxonomy" id="462949"/>
    <lineage>
        <taxon>Bacteria</taxon>
        <taxon>Pseudomonadati</taxon>
        <taxon>Pseudomonadota</taxon>
        <taxon>Alphaproteobacteria</taxon>
        <taxon>Sphingomonadales</taxon>
        <taxon>Sphingomonadaceae</taxon>
        <taxon>Novosphingobium</taxon>
    </lineage>
</organism>
<comment type="caution">
    <text evidence="1">The sequence shown here is derived from an EMBL/GenBank/DDBJ whole genome shotgun (WGS) entry which is preliminary data.</text>
</comment>
<proteinExistence type="predicted"/>
<accession>A0ABQ2K0Y9</accession>
<evidence type="ECO:0000313" key="2">
    <source>
        <dbReference type="Proteomes" id="UP000605099"/>
    </source>
</evidence>
<name>A0ABQ2K0Y9_9SPHN</name>
<gene>
    <name evidence="1" type="ORF">GCM10011349_47660</name>
</gene>
<dbReference type="EMBL" id="BMLK01000075">
    <property type="protein sequence ID" value="GGN63262.1"/>
    <property type="molecule type" value="Genomic_DNA"/>
</dbReference>
<reference evidence="2" key="1">
    <citation type="journal article" date="2019" name="Int. J. Syst. Evol. Microbiol.">
        <title>The Global Catalogue of Microorganisms (GCM) 10K type strain sequencing project: providing services to taxonomists for standard genome sequencing and annotation.</title>
        <authorList>
            <consortium name="The Broad Institute Genomics Platform"/>
            <consortium name="The Broad Institute Genome Sequencing Center for Infectious Disease"/>
            <person name="Wu L."/>
            <person name="Ma J."/>
        </authorList>
    </citation>
    <scope>NUCLEOTIDE SEQUENCE [LARGE SCALE GENOMIC DNA]</scope>
    <source>
        <strain evidence="2">CGMCC 1.6784</strain>
    </source>
</reference>
<dbReference type="Proteomes" id="UP000605099">
    <property type="component" value="Unassembled WGS sequence"/>
</dbReference>
<keyword evidence="2" id="KW-1185">Reference proteome</keyword>
<evidence type="ECO:0000313" key="1">
    <source>
        <dbReference type="EMBL" id="GGN63262.1"/>
    </source>
</evidence>
<sequence length="102" mass="11686">MILQGLDLILGSMCSRLNEKLTAKPPGKKVRGKRTRAKEKLYKVINKEIRSIYPGFNVGVGTACHYGPSDRWTHPYRHWLFMPTNYEMDRALGKKAAPRKPT</sequence>
<protein>
    <submittedName>
        <fullName evidence="1">Uncharacterized protein</fullName>
    </submittedName>
</protein>